<sequence length="158" mass="18461">MKNSKLLWPESKAVTSIEEQLVGRELREAVERGMRDRLIELKRGTRIPTIYRRRFPGPYGLEVGNLKDVPEGYEEKWLMNLHVIDMRGVEDRFGCIECRLKKGFRGSKKGFYLKYTVKYADWDAASIVPVKVYIFDITDSWKKLETSTLVAKHQYQGV</sequence>
<accession>A0A2G2ZR35</accession>
<dbReference type="AlphaFoldDB" id="A0A2G2ZR35"/>
<dbReference type="STRING" id="4072.A0A2G2ZR35"/>
<evidence type="ECO:0000313" key="1">
    <source>
        <dbReference type="EMBL" id="PHT84438.1"/>
    </source>
</evidence>
<reference evidence="1 2" key="2">
    <citation type="journal article" date="2017" name="Genome Biol.">
        <title>New reference genome sequences of hot pepper reveal the massive evolution of plant disease-resistance genes by retroduplication.</title>
        <authorList>
            <person name="Kim S."/>
            <person name="Park J."/>
            <person name="Yeom S.I."/>
            <person name="Kim Y.M."/>
            <person name="Seo E."/>
            <person name="Kim K.T."/>
            <person name="Kim M.S."/>
            <person name="Lee J.M."/>
            <person name="Cheong K."/>
            <person name="Shin H.S."/>
            <person name="Kim S.B."/>
            <person name="Han K."/>
            <person name="Lee J."/>
            <person name="Park M."/>
            <person name="Lee H.A."/>
            <person name="Lee H.Y."/>
            <person name="Lee Y."/>
            <person name="Oh S."/>
            <person name="Lee J.H."/>
            <person name="Choi E."/>
            <person name="Choi E."/>
            <person name="Lee S.E."/>
            <person name="Jeon J."/>
            <person name="Kim H."/>
            <person name="Choi G."/>
            <person name="Song H."/>
            <person name="Lee J."/>
            <person name="Lee S.C."/>
            <person name="Kwon J.K."/>
            <person name="Lee H.Y."/>
            <person name="Koo N."/>
            <person name="Hong Y."/>
            <person name="Kim R.W."/>
            <person name="Kang W.H."/>
            <person name="Huh J.H."/>
            <person name="Kang B.C."/>
            <person name="Yang T.J."/>
            <person name="Lee Y.H."/>
            <person name="Bennetzen J.L."/>
            <person name="Choi D."/>
        </authorList>
    </citation>
    <scope>NUCLEOTIDE SEQUENCE [LARGE SCALE GENOMIC DNA]</scope>
    <source>
        <strain evidence="2">cv. CM334</strain>
    </source>
</reference>
<dbReference type="EMBL" id="AYRZ02000004">
    <property type="protein sequence ID" value="PHT84438.1"/>
    <property type="molecule type" value="Genomic_DNA"/>
</dbReference>
<proteinExistence type="predicted"/>
<dbReference type="Pfam" id="PF07712">
    <property type="entry name" value="SURNod19"/>
    <property type="match status" value="1"/>
</dbReference>
<name>A0A2G2ZR35_CAPAN</name>
<comment type="caution">
    <text evidence="1">The sequence shown here is derived from an EMBL/GenBank/DDBJ whole genome shotgun (WGS) entry which is preliminary data.</text>
</comment>
<reference evidence="1 2" key="1">
    <citation type="journal article" date="2014" name="Nat. Genet.">
        <title>Genome sequence of the hot pepper provides insights into the evolution of pungency in Capsicum species.</title>
        <authorList>
            <person name="Kim S."/>
            <person name="Park M."/>
            <person name="Yeom S.I."/>
            <person name="Kim Y.M."/>
            <person name="Lee J.M."/>
            <person name="Lee H.A."/>
            <person name="Seo E."/>
            <person name="Choi J."/>
            <person name="Cheong K."/>
            <person name="Kim K.T."/>
            <person name="Jung K."/>
            <person name="Lee G.W."/>
            <person name="Oh S.K."/>
            <person name="Bae C."/>
            <person name="Kim S.B."/>
            <person name="Lee H.Y."/>
            <person name="Kim S.Y."/>
            <person name="Kim M.S."/>
            <person name="Kang B.C."/>
            <person name="Jo Y.D."/>
            <person name="Yang H.B."/>
            <person name="Jeong H.J."/>
            <person name="Kang W.H."/>
            <person name="Kwon J.K."/>
            <person name="Shin C."/>
            <person name="Lim J.Y."/>
            <person name="Park J.H."/>
            <person name="Huh J.H."/>
            <person name="Kim J.S."/>
            <person name="Kim B.D."/>
            <person name="Cohen O."/>
            <person name="Paran I."/>
            <person name="Suh M.C."/>
            <person name="Lee S.B."/>
            <person name="Kim Y.K."/>
            <person name="Shin Y."/>
            <person name="Noh S.J."/>
            <person name="Park J."/>
            <person name="Seo Y.S."/>
            <person name="Kwon S.Y."/>
            <person name="Kim H.A."/>
            <person name="Park J.M."/>
            <person name="Kim H.J."/>
            <person name="Choi S.B."/>
            <person name="Bosland P.W."/>
            <person name="Reeves G."/>
            <person name="Jo S.H."/>
            <person name="Lee B.W."/>
            <person name="Cho H.T."/>
            <person name="Choi H.S."/>
            <person name="Lee M.S."/>
            <person name="Yu Y."/>
            <person name="Do Choi Y."/>
            <person name="Park B.S."/>
            <person name="van Deynze A."/>
            <person name="Ashrafi H."/>
            <person name="Hill T."/>
            <person name="Kim W.T."/>
            <person name="Pai H.S."/>
            <person name="Ahn H.K."/>
            <person name="Yeam I."/>
            <person name="Giovannoni J.J."/>
            <person name="Rose J.K."/>
            <person name="Sorensen I."/>
            <person name="Lee S.J."/>
            <person name="Kim R.W."/>
            <person name="Choi I.Y."/>
            <person name="Choi B.S."/>
            <person name="Lim J.S."/>
            <person name="Lee Y.H."/>
            <person name="Choi D."/>
        </authorList>
    </citation>
    <scope>NUCLEOTIDE SEQUENCE [LARGE SCALE GENOMIC DNA]</scope>
    <source>
        <strain evidence="2">cv. CM334</strain>
    </source>
</reference>
<evidence type="ECO:0000313" key="2">
    <source>
        <dbReference type="Proteomes" id="UP000222542"/>
    </source>
</evidence>
<dbReference type="Gramene" id="PHT84438">
    <property type="protein sequence ID" value="PHT84438"/>
    <property type="gene ID" value="T459_12881"/>
</dbReference>
<dbReference type="Proteomes" id="UP000222542">
    <property type="component" value="Unassembled WGS sequence"/>
</dbReference>
<dbReference type="PANTHER" id="PTHR33390">
    <property type="entry name" value="STRESS UP-REGULATED NOD 19 PROTEIN"/>
    <property type="match status" value="1"/>
</dbReference>
<organism evidence="1 2">
    <name type="scientific">Capsicum annuum</name>
    <name type="common">Capsicum pepper</name>
    <dbReference type="NCBI Taxonomy" id="4072"/>
    <lineage>
        <taxon>Eukaryota</taxon>
        <taxon>Viridiplantae</taxon>
        <taxon>Streptophyta</taxon>
        <taxon>Embryophyta</taxon>
        <taxon>Tracheophyta</taxon>
        <taxon>Spermatophyta</taxon>
        <taxon>Magnoliopsida</taxon>
        <taxon>eudicotyledons</taxon>
        <taxon>Gunneridae</taxon>
        <taxon>Pentapetalae</taxon>
        <taxon>asterids</taxon>
        <taxon>lamiids</taxon>
        <taxon>Solanales</taxon>
        <taxon>Solanaceae</taxon>
        <taxon>Solanoideae</taxon>
        <taxon>Capsiceae</taxon>
        <taxon>Capsicum</taxon>
    </lineage>
</organism>
<dbReference type="PANTHER" id="PTHR33390:SF1">
    <property type="entry name" value="STRESS UP-REGULATED NOD 19 PROTEIN"/>
    <property type="match status" value="1"/>
</dbReference>
<protein>
    <submittedName>
        <fullName evidence="1">Uncharacterized protein</fullName>
    </submittedName>
</protein>
<dbReference type="InterPro" id="IPR011692">
    <property type="entry name" value="Stress_up-reg_Nod19"/>
</dbReference>
<keyword evidence="2" id="KW-1185">Reference proteome</keyword>
<gene>
    <name evidence="1" type="ORF">T459_12881</name>
</gene>